<reference evidence="1 2" key="1">
    <citation type="submission" date="2015-07" db="EMBL/GenBank/DDBJ databases">
        <title>Draft Genome Sequence of Komagataeibacter intermedius Strain AF2, Isolated from Kombucha Tea.</title>
        <authorList>
            <person name="Santos R.A."/>
            <person name="Berretta A.A."/>
            <person name="Barud H.S."/>
            <person name="Ribeiro S.J."/>
            <person name="Gonzalez-Garcia L.N."/>
            <person name="Zucchi T.D."/>
            <person name="Goldman G.H."/>
            <person name="Riano-Pachon D.M."/>
        </authorList>
    </citation>
    <scope>NUCLEOTIDE SEQUENCE [LARGE SCALE GENOMIC DNA]</scope>
    <source>
        <strain evidence="1 2">AF2</strain>
    </source>
</reference>
<evidence type="ECO:0000313" key="1">
    <source>
        <dbReference type="EMBL" id="KPH85119.1"/>
    </source>
</evidence>
<name>A0A0N1N4V0_9PROT</name>
<comment type="caution">
    <text evidence="1">The sequence shown here is derived from an EMBL/GenBank/DDBJ whole genome shotgun (WGS) entry which is preliminary data.</text>
</comment>
<evidence type="ECO:0000313" key="2">
    <source>
        <dbReference type="Proteomes" id="UP000031553"/>
    </source>
</evidence>
<dbReference type="Proteomes" id="UP000031553">
    <property type="component" value="Unassembled WGS sequence"/>
</dbReference>
<accession>A0A0N1N4V0</accession>
<gene>
    <name evidence="1" type="ORF">GLUCOINTEAF2_0201274</name>
</gene>
<organism evidence="1 2">
    <name type="scientific">Komagataeibacter intermedius AF2</name>
    <dbReference type="NCBI Taxonomy" id="1458464"/>
    <lineage>
        <taxon>Bacteria</taxon>
        <taxon>Pseudomonadati</taxon>
        <taxon>Pseudomonadota</taxon>
        <taxon>Alphaproteobacteria</taxon>
        <taxon>Acetobacterales</taxon>
        <taxon>Acetobacteraceae</taxon>
        <taxon>Komagataeibacter</taxon>
    </lineage>
</organism>
<sequence length="228" mass="24471">MLTHPAASRSGKRQDPPDWLPAACRAVMAMGAICVALSARPAWAGGEIELCLDQHMANDSFVQNTPTHGSIHVPAGTALNYAGHAFGPAADPLDRAHAAPDGDGWRDISPTEEARRRQLQMEDIGGDGDYHRPQAALMTSTAVTLSQAHPCARTGAVALLSDDWTWTMDTIPARPDMYFQVYGTVTNDQLDPTFNNDADPFQRIAARGGLNAIVTQTIDQSLPLRSGD</sequence>
<protein>
    <submittedName>
        <fullName evidence="1">Uncharacterized protein</fullName>
    </submittedName>
</protein>
<dbReference type="EMBL" id="JUFX02000258">
    <property type="protein sequence ID" value="KPH85119.1"/>
    <property type="molecule type" value="Genomic_DNA"/>
</dbReference>
<proteinExistence type="predicted"/>
<dbReference type="AlphaFoldDB" id="A0A0N1N4V0"/>